<dbReference type="GO" id="GO:0005524">
    <property type="term" value="F:ATP binding"/>
    <property type="evidence" value="ECO:0007669"/>
    <property type="project" value="UniProtKB-KW"/>
</dbReference>
<sequence>TLTVSENLEIGSYMRRSKEEVKSDMEEVMDIFPVLRERARQKAGTLSGGERQMLAMARALMARPKILLLDEPAAALAPIIVSKIFSKIREVVDRGITVILVEQHAKRALELCDYGYVMFGGRVVMKGEGRKILSDEQFVSAFLGRR</sequence>
<dbReference type="Proteomes" id="UP000608579">
    <property type="component" value="Unassembled WGS sequence"/>
</dbReference>
<feature type="non-terminal residue" evidence="5">
    <location>
        <position position="1"/>
    </location>
</feature>
<keyword evidence="2" id="KW-0813">Transport</keyword>
<name>A0A832ZWK5_CALS0</name>
<evidence type="ECO:0000313" key="6">
    <source>
        <dbReference type="Proteomes" id="UP000608579"/>
    </source>
</evidence>
<keyword evidence="5" id="KW-0547">Nucleotide-binding</keyword>
<gene>
    <name evidence="5" type="ORF">EYH45_04370</name>
</gene>
<dbReference type="Gene3D" id="3.40.50.300">
    <property type="entry name" value="P-loop containing nucleotide triphosphate hydrolases"/>
    <property type="match status" value="1"/>
</dbReference>
<dbReference type="EMBL" id="DQVM01000082">
    <property type="protein sequence ID" value="HIQ29781.1"/>
    <property type="molecule type" value="Genomic_DNA"/>
</dbReference>
<evidence type="ECO:0000256" key="1">
    <source>
        <dbReference type="ARBA" id="ARBA00005417"/>
    </source>
</evidence>
<reference evidence="5" key="1">
    <citation type="journal article" date="2020" name="ISME J.">
        <title>Gammaproteobacteria mediating utilization of methyl-, sulfur- and petroleum organic compounds in deep ocean hydrothermal plumes.</title>
        <authorList>
            <person name="Zhou Z."/>
            <person name="Liu Y."/>
            <person name="Pan J."/>
            <person name="Cron B.R."/>
            <person name="Toner B.M."/>
            <person name="Anantharaman K."/>
            <person name="Breier J.A."/>
            <person name="Dick G.J."/>
            <person name="Li M."/>
        </authorList>
    </citation>
    <scope>NUCLEOTIDE SEQUENCE</scope>
    <source>
        <strain evidence="5">SZUA-1515</strain>
    </source>
</reference>
<dbReference type="InterPro" id="IPR003439">
    <property type="entry name" value="ABC_transporter-like_ATP-bd"/>
</dbReference>
<dbReference type="GO" id="GO:0015658">
    <property type="term" value="F:branched-chain amino acid transmembrane transporter activity"/>
    <property type="evidence" value="ECO:0007669"/>
    <property type="project" value="TreeGrafter"/>
</dbReference>
<evidence type="ECO:0000256" key="2">
    <source>
        <dbReference type="ARBA" id="ARBA00022448"/>
    </source>
</evidence>
<evidence type="ECO:0000313" key="5">
    <source>
        <dbReference type="EMBL" id="HIQ29781.1"/>
    </source>
</evidence>
<dbReference type="GO" id="GO:0015807">
    <property type="term" value="P:L-amino acid transport"/>
    <property type="evidence" value="ECO:0007669"/>
    <property type="project" value="TreeGrafter"/>
</dbReference>
<dbReference type="InterPro" id="IPR027417">
    <property type="entry name" value="P-loop_NTPase"/>
</dbReference>
<dbReference type="PANTHER" id="PTHR43820:SF7">
    <property type="entry name" value="BRANCHED-CHAIN AMINO ACID TRANSPORT ATP-BINDING PROTEIN LIVF-RELATED"/>
    <property type="match status" value="1"/>
</dbReference>
<evidence type="ECO:0000259" key="4">
    <source>
        <dbReference type="Pfam" id="PF00005"/>
    </source>
</evidence>
<keyword evidence="3" id="KW-0029">Amino-acid transport</keyword>
<feature type="domain" description="ABC transporter" evidence="4">
    <location>
        <begin position="2"/>
        <end position="73"/>
    </location>
</feature>
<protein>
    <submittedName>
        <fullName evidence="5">ATP-binding cassette domain-containing protein</fullName>
    </submittedName>
</protein>
<evidence type="ECO:0000256" key="3">
    <source>
        <dbReference type="ARBA" id="ARBA00022970"/>
    </source>
</evidence>
<comment type="similarity">
    <text evidence="1">Belongs to the ABC transporter superfamily.</text>
</comment>
<proteinExistence type="inferred from homology"/>
<comment type="caution">
    <text evidence="5">The sequence shown here is derived from an EMBL/GenBank/DDBJ whole genome shotgun (WGS) entry which is preliminary data.</text>
</comment>
<dbReference type="GO" id="GO:0016887">
    <property type="term" value="F:ATP hydrolysis activity"/>
    <property type="evidence" value="ECO:0007669"/>
    <property type="project" value="InterPro"/>
</dbReference>
<dbReference type="Pfam" id="PF00005">
    <property type="entry name" value="ABC_tran"/>
    <property type="match status" value="1"/>
</dbReference>
<dbReference type="AlphaFoldDB" id="A0A832ZWK5"/>
<dbReference type="InterPro" id="IPR052156">
    <property type="entry name" value="BCAA_Transport_ATP-bd_LivF"/>
</dbReference>
<dbReference type="SUPFAM" id="SSF52540">
    <property type="entry name" value="P-loop containing nucleoside triphosphate hydrolases"/>
    <property type="match status" value="1"/>
</dbReference>
<keyword evidence="5" id="KW-0067">ATP-binding</keyword>
<organism evidence="5 6">
    <name type="scientific">Caldiarchaeum subterraneum</name>
    <dbReference type="NCBI Taxonomy" id="311458"/>
    <lineage>
        <taxon>Archaea</taxon>
        <taxon>Nitrososphaerota</taxon>
        <taxon>Candidatus Caldarchaeales</taxon>
        <taxon>Candidatus Caldarchaeaceae</taxon>
        <taxon>Candidatus Caldarchaeum</taxon>
    </lineage>
</organism>
<dbReference type="PANTHER" id="PTHR43820">
    <property type="entry name" value="HIGH-AFFINITY BRANCHED-CHAIN AMINO ACID TRANSPORT ATP-BINDING PROTEIN LIVF"/>
    <property type="match status" value="1"/>
</dbReference>
<accession>A0A832ZWK5</accession>